<name>A0A3S9BAD0_9HYPH</name>
<dbReference type="GO" id="GO:0005524">
    <property type="term" value="F:ATP binding"/>
    <property type="evidence" value="ECO:0007669"/>
    <property type="project" value="InterPro"/>
</dbReference>
<dbReference type="GO" id="GO:0006275">
    <property type="term" value="P:regulation of DNA replication"/>
    <property type="evidence" value="ECO:0007669"/>
    <property type="project" value="InterPro"/>
</dbReference>
<dbReference type="Proteomes" id="UP000268192">
    <property type="component" value="Chromosome"/>
</dbReference>
<evidence type="ECO:0000313" key="4">
    <source>
        <dbReference type="Proteomes" id="UP000268192"/>
    </source>
</evidence>
<proteinExistence type="predicted"/>
<reference evidence="3 4" key="1">
    <citation type="submission" date="2018-09" db="EMBL/GenBank/DDBJ databases">
        <title>Marinorhizobium profundi gen. nov., sp. nov., isolated from a deep-sea sediment sample from the New Britain Trench and proposal of Marinorhizobiaceae fam. nov. in the order Rhizobiales of the class Alphaproteobacteria.</title>
        <authorList>
            <person name="Cao J."/>
        </authorList>
    </citation>
    <scope>NUCLEOTIDE SEQUENCE [LARGE SCALE GENOMIC DNA]</scope>
    <source>
        <strain evidence="3 4">WS11</strain>
    </source>
</reference>
<feature type="region of interest" description="Disordered" evidence="1">
    <location>
        <begin position="1"/>
        <end position="23"/>
    </location>
</feature>
<evidence type="ECO:0000256" key="1">
    <source>
        <dbReference type="SAM" id="MobiDB-lite"/>
    </source>
</evidence>
<dbReference type="EMBL" id="CP032509">
    <property type="protein sequence ID" value="AZN73893.1"/>
    <property type="molecule type" value="Genomic_DNA"/>
</dbReference>
<dbReference type="OrthoDB" id="8480222at2"/>
<dbReference type="SMART" id="SM00760">
    <property type="entry name" value="Bac_DnaA_C"/>
    <property type="match status" value="1"/>
</dbReference>
<keyword evidence="4" id="KW-1185">Reference proteome</keyword>
<accession>A0A3S9BAD0</accession>
<evidence type="ECO:0000259" key="2">
    <source>
        <dbReference type="SMART" id="SM00760"/>
    </source>
</evidence>
<dbReference type="GO" id="GO:0006270">
    <property type="term" value="P:DNA replication initiation"/>
    <property type="evidence" value="ECO:0007669"/>
    <property type="project" value="InterPro"/>
</dbReference>
<gene>
    <name evidence="3" type="ORF">D5400_16665</name>
</gene>
<dbReference type="InterPro" id="IPR010921">
    <property type="entry name" value="Trp_repressor/repl_initiator"/>
</dbReference>
<dbReference type="Pfam" id="PF08299">
    <property type="entry name" value="Bac_DnaA_C"/>
    <property type="match status" value="1"/>
</dbReference>
<protein>
    <recommendedName>
        <fullName evidence="2">Chromosomal replication initiator DnaA C-terminal domain-containing protein</fullName>
    </recommendedName>
</protein>
<dbReference type="SUPFAM" id="SSF48295">
    <property type="entry name" value="TrpR-like"/>
    <property type="match status" value="1"/>
</dbReference>
<sequence>MDALVAGEPVPKRSHRREGAASRRAMVQRRQIAMYVSHVVLCHSLTDLGLAFGRDRTTVSHACHVVEDRRDDPAFDRFIASIERVAAAVFQRDGRARGF</sequence>
<dbReference type="KEGG" id="abaw:D5400_16665"/>
<dbReference type="AlphaFoldDB" id="A0A3S9BAD0"/>
<organism evidence="3 4">
    <name type="scientific">Georhizobium profundi</name>
    <dbReference type="NCBI Taxonomy" id="2341112"/>
    <lineage>
        <taxon>Bacteria</taxon>
        <taxon>Pseudomonadati</taxon>
        <taxon>Pseudomonadota</taxon>
        <taxon>Alphaproteobacteria</taxon>
        <taxon>Hyphomicrobiales</taxon>
        <taxon>Rhizobiaceae</taxon>
        <taxon>Georhizobium</taxon>
    </lineage>
</organism>
<dbReference type="CDD" id="cd06571">
    <property type="entry name" value="Bac_DnaA_C"/>
    <property type="match status" value="1"/>
</dbReference>
<evidence type="ECO:0000313" key="3">
    <source>
        <dbReference type="EMBL" id="AZN73893.1"/>
    </source>
</evidence>
<dbReference type="InterPro" id="IPR013159">
    <property type="entry name" value="DnaA_C"/>
</dbReference>
<dbReference type="Gene3D" id="1.10.1750.10">
    <property type="match status" value="1"/>
</dbReference>
<feature type="domain" description="Chromosomal replication initiator DnaA C-terminal" evidence="2">
    <location>
        <begin position="20"/>
        <end position="66"/>
    </location>
</feature>
<dbReference type="GO" id="GO:0043565">
    <property type="term" value="F:sequence-specific DNA binding"/>
    <property type="evidence" value="ECO:0007669"/>
    <property type="project" value="InterPro"/>
</dbReference>